<evidence type="ECO:0000313" key="3">
    <source>
        <dbReference type="EMBL" id="KTB10460.1"/>
    </source>
</evidence>
<feature type="compositionally biased region" description="Basic and acidic residues" evidence="1">
    <location>
        <begin position="1"/>
        <end position="20"/>
    </location>
</feature>
<evidence type="ECO:0000313" key="4">
    <source>
        <dbReference type="Proteomes" id="UP000054886"/>
    </source>
</evidence>
<dbReference type="GO" id="GO:0071944">
    <property type="term" value="C:cell periphery"/>
    <property type="evidence" value="ECO:0007669"/>
    <property type="project" value="TreeGrafter"/>
</dbReference>
<dbReference type="EMBL" id="LLZZ01000053">
    <property type="protein sequence ID" value="KTB10460.1"/>
    <property type="molecule type" value="Genomic_DNA"/>
</dbReference>
<dbReference type="PANTHER" id="PTHR36819:SF1">
    <property type="entry name" value="REGULATOR OF PHOSPHOLIPASE D SRF1"/>
    <property type="match status" value="1"/>
</dbReference>
<protein>
    <submittedName>
        <fullName evidence="3">Regulator of phospholipase D SRF1</fullName>
    </submittedName>
</protein>
<feature type="compositionally biased region" description="Low complexity" evidence="1">
    <location>
        <begin position="230"/>
        <end position="245"/>
    </location>
</feature>
<dbReference type="GO" id="GO:0000324">
    <property type="term" value="C:fungal-type vacuole"/>
    <property type="evidence" value="ECO:0007669"/>
    <property type="project" value="TreeGrafter"/>
</dbReference>
<dbReference type="InterPro" id="IPR037737">
    <property type="entry name" value="Srf1"/>
</dbReference>
<dbReference type="VEuPathDB" id="FungiDB:CAGL0J09196g"/>
<reference evidence="3 4" key="1">
    <citation type="submission" date="2015-10" db="EMBL/GenBank/DDBJ databases">
        <title>Draft genomes sequences of Candida glabrata isolates 1A, 1B, 2A, 2B, 3A and 3B.</title>
        <authorList>
            <person name="Haavelsrud O.E."/>
            <person name="Gaustad P."/>
        </authorList>
    </citation>
    <scope>NUCLEOTIDE SEQUENCE [LARGE SCALE GENOMIC DNA]</scope>
    <source>
        <strain evidence="3">910700640</strain>
    </source>
</reference>
<dbReference type="VEuPathDB" id="FungiDB:GVI51_J09031"/>
<feature type="region of interest" description="Disordered" evidence="1">
    <location>
        <begin position="229"/>
        <end position="255"/>
    </location>
</feature>
<dbReference type="VEuPathDB" id="FungiDB:GW608_J09053"/>
<dbReference type="Proteomes" id="UP000054886">
    <property type="component" value="Unassembled WGS sequence"/>
</dbReference>
<comment type="caution">
    <text evidence="3">The sequence shown here is derived from an EMBL/GenBank/DDBJ whole genome shotgun (WGS) entry which is preliminary data.</text>
</comment>
<evidence type="ECO:0000256" key="1">
    <source>
        <dbReference type="SAM" id="MobiDB-lite"/>
    </source>
</evidence>
<organism evidence="3 4">
    <name type="scientific">Candida glabrata</name>
    <name type="common">Yeast</name>
    <name type="synonym">Torulopsis glabrata</name>
    <dbReference type="NCBI Taxonomy" id="5478"/>
    <lineage>
        <taxon>Eukaryota</taxon>
        <taxon>Fungi</taxon>
        <taxon>Dikarya</taxon>
        <taxon>Ascomycota</taxon>
        <taxon>Saccharomycotina</taxon>
        <taxon>Saccharomycetes</taxon>
        <taxon>Saccharomycetales</taxon>
        <taxon>Saccharomycetaceae</taxon>
        <taxon>Nakaseomyces</taxon>
    </lineage>
</organism>
<sequence length="470" mass="53277">MERMVKDVVGHPQDPDERSDNSVSDQPRVDGGKQSNKGNVGHGNGVSDHKRQMVSLNPYGLYPSTVPPFVLESDFRRLHGINDDFNDREVRWANFIGNVGSNVAYSTEQRLPSRGIANNATLRHNYSVGNIKDQPNRHIEDIIDPLVSTGNNSINESASLDHEEMERKRKIQEEILYDLDSEWKGGERLDAVFNFSVNKDFEFKNEKDRIDWVNYISKVKNAYYAPNKESSGINDESSSSLSQQQEGNRGDRQNYDWMEELNKEKEKWKKLKQRKIQKWKPALSNLLFYNQYLPLGFRIVIGILCLISLGLSVRIYQNSDSSIEQVEGGGADLDTGIPQQASTIMAICVNTIAIAYTFYIAIDEFSGKPLGLRNPLGKLKLILLDLLFIIFASANLALAFNTRFDKEWVCTGLGVTIAEEEVYYPKIPYICRKQKALASFLFVLLFAWVVTFSVSIARVVDKVHSSATRD</sequence>
<feature type="transmembrane region" description="Helical" evidence="2">
    <location>
        <begin position="436"/>
        <end position="460"/>
    </location>
</feature>
<keyword evidence="2" id="KW-0472">Membrane</keyword>
<dbReference type="AlphaFoldDB" id="A0A0W0DF63"/>
<dbReference type="VEuPathDB" id="FungiDB:GWK60_J09009"/>
<gene>
    <name evidence="3" type="ORF">AO440_003159</name>
</gene>
<keyword evidence="2" id="KW-0812">Transmembrane</keyword>
<feature type="transmembrane region" description="Helical" evidence="2">
    <location>
        <begin position="343"/>
        <end position="362"/>
    </location>
</feature>
<dbReference type="PANTHER" id="PTHR36819">
    <property type="entry name" value="REGULATOR OF PHOSPHOLIPASE D SRF1"/>
    <property type="match status" value="1"/>
</dbReference>
<evidence type="ECO:0000256" key="2">
    <source>
        <dbReference type="SAM" id="Phobius"/>
    </source>
</evidence>
<dbReference type="VEuPathDB" id="FungiDB:B1J91_J09196g"/>
<accession>A0A0W0DF63</accession>
<feature type="region of interest" description="Disordered" evidence="1">
    <location>
        <begin position="1"/>
        <end position="50"/>
    </location>
</feature>
<feature type="transmembrane region" description="Helical" evidence="2">
    <location>
        <begin position="382"/>
        <end position="400"/>
    </location>
</feature>
<keyword evidence="2" id="KW-1133">Transmembrane helix</keyword>
<name>A0A0W0DF63_CANGB</name>
<proteinExistence type="predicted"/>
<feature type="transmembrane region" description="Helical" evidence="2">
    <location>
        <begin position="295"/>
        <end position="316"/>
    </location>
</feature>